<reference evidence="2 3" key="1">
    <citation type="submission" date="2024-03" db="EMBL/GenBank/DDBJ databases">
        <authorList>
            <person name="Jo J.-H."/>
        </authorList>
    </citation>
    <scope>NUCLEOTIDE SEQUENCE [LARGE SCALE GENOMIC DNA]</scope>
    <source>
        <strain evidence="2 3">AS3R-12</strain>
    </source>
</reference>
<keyword evidence="3" id="KW-1185">Reference proteome</keyword>
<organism evidence="2 3">
    <name type="scientific">Novosphingobium aquae</name>
    <dbReference type="NCBI Taxonomy" id="3133435"/>
    <lineage>
        <taxon>Bacteria</taxon>
        <taxon>Pseudomonadati</taxon>
        <taxon>Pseudomonadota</taxon>
        <taxon>Alphaproteobacteria</taxon>
        <taxon>Sphingomonadales</taxon>
        <taxon>Sphingomonadaceae</taxon>
        <taxon>Novosphingobium</taxon>
    </lineage>
</organism>
<dbReference type="Proteomes" id="UP001379235">
    <property type="component" value="Unassembled WGS sequence"/>
</dbReference>
<sequence>MAPLRTGKFPFSKEPVLKGIACACLLALAVAGIARLVAQIEGDRGINPVATSHDIEISGIEVNVTGKSAEEARQAGWEEARRKAWEQAGGPKISDDQIESFVASIVVEREQIGPRRYIATLGVIFDRARAGQFLSAADGVAARHSAPMLTIPVLYSGGVAQVYEVRGPWQAAWAQYKAATSGIDYVRPSGSGGDSLLLTAGQTTRRSRAWWANIVGQFEASDVLVPVARLERQWPGGPVRGTFTARYGPDSTSLGSFTLTANKEADLPVMLANAVRRIDAMYNEALARGDLKPDQTLRQQNELDPALAAIIAAAARIEAGNAPAASTTTTNGATPSATPSATPTPEAKISTITVQFASPDAKALDAVLSSVRSVPGVRGASTSSLAMGGTSVMRVTFAGSIDELRDALRARGWSVSAGGNALSIRR</sequence>
<comment type="caution">
    <text evidence="2">The sequence shown here is derived from an EMBL/GenBank/DDBJ whole genome shotgun (WGS) entry which is preliminary data.</text>
</comment>
<protein>
    <submittedName>
        <fullName evidence="2">Heavy-metal-associated domain-containing protein</fullName>
    </submittedName>
</protein>
<evidence type="ECO:0000313" key="2">
    <source>
        <dbReference type="EMBL" id="MEJ6009270.1"/>
    </source>
</evidence>
<name>A0ABU8S5P2_9SPHN</name>
<feature type="region of interest" description="Disordered" evidence="1">
    <location>
        <begin position="322"/>
        <end position="346"/>
    </location>
</feature>
<dbReference type="RefSeq" id="WP_339965190.1">
    <property type="nucleotide sequence ID" value="NZ_JBBHJY010000001.1"/>
</dbReference>
<evidence type="ECO:0000256" key="1">
    <source>
        <dbReference type="SAM" id="MobiDB-lite"/>
    </source>
</evidence>
<feature type="compositionally biased region" description="Low complexity" evidence="1">
    <location>
        <begin position="322"/>
        <end position="345"/>
    </location>
</feature>
<accession>A0ABU8S5P2</accession>
<gene>
    <name evidence="2" type="ORF">WG900_04990</name>
</gene>
<dbReference type="EMBL" id="JBBHJY010000001">
    <property type="protein sequence ID" value="MEJ6009270.1"/>
    <property type="molecule type" value="Genomic_DNA"/>
</dbReference>
<evidence type="ECO:0000313" key="3">
    <source>
        <dbReference type="Proteomes" id="UP001379235"/>
    </source>
</evidence>
<proteinExistence type="predicted"/>